<feature type="compositionally biased region" description="Low complexity" evidence="1">
    <location>
        <begin position="136"/>
        <end position="147"/>
    </location>
</feature>
<dbReference type="EMBL" id="MOMC01000002">
    <property type="protein sequence ID" value="ONH33817.1"/>
    <property type="molecule type" value="Genomic_DNA"/>
</dbReference>
<dbReference type="RefSeq" id="WP_076812250.1">
    <property type="nucleotide sequence ID" value="NZ_MOMC01000002.1"/>
</dbReference>
<dbReference type="AlphaFoldDB" id="A0A1V2IL35"/>
<reference evidence="3" key="1">
    <citation type="submission" date="2016-10" db="EMBL/GenBank/DDBJ databases">
        <title>Frankia sp. NRRL B-16386 Genome sequencing.</title>
        <authorList>
            <person name="Ghodhbane-Gtari F."/>
            <person name="Swanson E."/>
            <person name="Gueddou A."/>
            <person name="Hezbri K."/>
            <person name="Ktari K."/>
            <person name="Nouioui I."/>
            <person name="Morris K."/>
            <person name="Simpson S."/>
            <person name="Abebe-Akele F."/>
            <person name="Thomas K."/>
            <person name="Gtari M."/>
            <person name="Tisa L.S."/>
        </authorList>
    </citation>
    <scope>NUCLEOTIDE SEQUENCE [LARGE SCALE GENOMIC DNA]</scope>
    <source>
        <strain evidence="3">NRRL B-16386</strain>
    </source>
</reference>
<organism evidence="2 3">
    <name type="scientific">Pseudofrankia asymbiotica</name>
    <dbReference type="NCBI Taxonomy" id="1834516"/>
    <lineage>
        <taxon>Bacteria</taxon>
        <taxon>Bacillati</taxon>
        <taxon>Actinomycetota</taxon>
        <taxon>Actinomycetes</taxon>
        <taxon>Frankiales</taxon>
        <taxon>Frankiaceae</taxon>
        <taxon>Pseudofrankia</taxon>
    </lineage>
</organism>
<feature type="region of interest" description="Disordered" evidence="1">
    <location>
        <begin position="45"/>
        <end position="183"/>
    </location>
</feature>
<name>A0A1V2IL35_9ACTN</name>
<dbReference type="STRING" id="1834516.BL253_00360"/>
<keyword evidence="3" id="KW-1185">Reference proteome</keyword>
<comment type="caution">
    <text evidence="2">The sequence shown here is derived from an EMBL/GenBank/DDBJ whole genome shotgun (WGS) entry which is preliminary data.</text>
</comment>
<sequence length="183" mass="18930">MWMLLIPPAALLLALLWTASRGRPKRAREAMITIEGYRRSMDALARPVDPVSRSSPDGGRAPAAGSDEPEAPGRPAKSPSDRRGPGSRRARVADAAPQPAAEHHEAHAVYPDDVARGPGAVPTAYEAMVERPGESPRVGAVVPAARAVEGRTPAGSADAKPARLPESPEAPGSQGGESAHPVG</sequence>
<protein>
    <submittedName>
        <fullName evidence="2">Uncharacterized protein</fullName>
    </submittedName>
</protein>
<gene>
    <name evidence="2" type="ORF">BL253_00360</name>
</gene>
<dbReference type="Proteomes" id="UP000188929">
    <property type="component" value="Unassembled WGS sequence"/>
</dbReference>
<proteinExistence type="predicted"/>
<dbReference type="OrthoDB" id="3216715at2"/>
<accession>A0A1V2IL35</accession>
<evidence type="ECO:0000313" key="3">
    <source>
        <dbReference type="Proteomes" id="UP000188929"/>
    </source>
</evidence>
<evidence type="ECO:0000256" key="1">
    <source>
        <dbReference type="SAM" id="MobiDB-lite"/>
    </source>
</evidence>
<evidence type="ECO:0000313" key="2">
    <source>
        <dbReference type="EMBL" id="ONH33817.1"/>
    </source>
</evidence>